<proteinExistence type="predicted"/>
<organism evidence="3 4">
    <name type="scientific">Cylindrotheca closterium</name>
    <dbReference type="NCBI Taxonomy" id="2856"/>
    <lineage>
        <taxon>Eukaryota</taxon>
        <taxon>Sar</taxon>
        <taxon>Stramenopiles</taxon>
        <taxon>Ochrophyta</taxon>
        <taxon>Bacillariophyta</taxon>
        <taxon>Bacillariophyceae</taxon>
        <taxon>Bacillariophycidae</taxon>
        <taxon>Bacillariales</taxon>
        <taxon>Bacillariaceae</taxon>
        <taxon>Cylindrotheca</taxon>
    </lineage>
</organism>
<evidence type="ECO:0000256" key="1">
    <source>
        <dbReference type="SAM" id="Phobius"/>
    </source>
</evidence>
<evidence type="ECO:0000313" key="4">
    <source>
        <dbReference type="Proteomes" id="UP001295423"/>
    </source>
</evidence>
<keyword evidence="1" id="KW-0812">Transmembrane</keyword>
<keyword evidence="1" id="KW-0472">Membrane</keyword>
<dbReference type="EMBL" id="CAKOGP040000890">
    <property type="protein sequence ID" value="CAJ1940030.1"/>
    <property type="molecule type" value="Genomic_DNA"/>
</dbReference>
<keyword evidence="1" id="KW-1133">Transmembrane helix</keyword>
<feature type="chain" id="PRO_5042128867" evidence="2">
    <location>
        <begin position="23"/>
        <end position="178"/>
    </location>
</feature>
<keyword evidence="2" id="KW-0732">Signal</keyword>
<keyword evidence="4" id="KW-1185">Reference proteome</keyword>
<dbReference type="Proteomes" id="UP001295423">
    <property type="component" value="Unassembled WGS sequence"/>
</dbReference>
<accession>A0AAD2CR37</accession>
<feature type="transmembrane region" description="Helical" evidence="1">
    <location>
        <begin position="107"/>
        <end position="126"/>
    </location>
</feature>
<dbReference type="AlphaFoldDB" id="A0AAD2CR37"/>
<feature type="signal peptide" evidence="2">
    <location>
        <begin position="1"/>
        <end position="22"/>
    </location>
</feature>
<sequence length="178" mass="20056">MKSCFLLPSLLLLLLGLNNSHGLLCGRFSARSLISLQPKLGSSRRIELFLKAENEDEETSESDTKQETKRSEPITLFELAEMEARASKRINDRLLLPYRLGEALTNVAWFVVILSVFLNAFGYAYIRGDYGIITIGTIEERNFQIEMRKSSKEAMESSVDAATRNQNLVDAASFVDQQ</sequence>
<gene>
    <name evidence="3" type="ORF">CYCCA115_LOCUS6836</name>
</gene>
<comment type="caution">
    <text evidence="3">The sequence shown here is derived from an EMBL/GenBank/DDBJ whole genome shotgun (WGS) entry which is preliminary data.</text>
</comment>
<evidence type="ECO:0000256" key="2">
    <source>
        <dbReference type="SAM" id="SignalP"/>
    </source>
</evidence>
<evidence type="ECO:0000313" key="3">
    <source>
        <dbReference type="EMBL" id="CAJ1940030.1"/>
    </source>
</evidence>
<name>A0AAD2CR37_9STRA</name>
<protein>
    <submittedName>
        <fullName evidence="3">Uncharacterized protein</fullName>
    </submittedName>
</protein>
<reference evidence="3" key="1">
    <citation type="submission" date="2023-08" db="EMBL/GenBank/DDBJ databases">
        <authorList>
            <person name="Audoor S."/>
            <person name="Bilcke G."/>
        </authorList>
    </citation>
    <scope>NUCLEOTIDE SEQUENCE</scope>
</reference>